<reference evidence="9" key="1">
    <citation type="submission" date="2014-07" db="EMBL/GenBank/DDBJ databases">
        <title>Draft genome sequence of the yeast Pseudozyma antarctica JCM 10317 known as a producer of lipase B which used in a wide range of industrial applications.</title>
        <authorList>
            <person name="Morita T."/>
            <person name="Saika A."/>
            <person name="Koike H."/>
        </authorList>
    </citation>
    <scope>NUCLEOTIDE SEQUENCE</scope>
    <source>
        <strain evidence="9">JCM 10317</strain>
    </source>
</reference>
<keyword evidence="5 7" id="KW-0408">Iron</keyword>
<keyword evidence="6 8" id="KW-0503">Monooxygenase</keyword>
<organism evidence="9">
    <name type="scientific">Pseudozyma antarctica</name>
    <name type="common">Yeast</name>
    <name type="synonym">Candida antarctica</name>
    <dbReference type="NCBI Taxonomy" id="84753"/>
    <lineage>
        <taxon>Eukaryota</taxon>
        <taxon>Fungi</taxon>
        <taxon>Dikarya</taxon>
        <taxon>Basidiomycota</taxon>
        <taxon>Ustilaginomycotina</taxon>
        <taxon>Ustilaginomycetes</taxon>
        <taxon>Ustilaginales</taxon>
        <taxon>Ustilaginaceae</taxon>
        <taxon>Moesziomyces</taxon>
    </lineage>
</organism>
<dbReference type="RefSeq" id="XP_014654976.1">
    <property type="nucleotide sequence ID" value="XM_014799490.1"/>
</dbReference>
<dbReference type="PRINTS" id="PR00385">
    <property type="entry name" value="P450"/>
</dbReference>
<dbReference type="Gene3D" id="1.10.630.10">
    <property type="entry name" value="Cytochrome P450"/>
    <property type="match status" value="1"/>
</dbReference>
<dbReference type="GeneID" id="26305927"/>
<dbReference type="Pfam" id="PF00067">
    <property type="entry name" value="p450"/>
    <property type="match status" value="1"/>
</dbReference>
<protein>
    <submittedName>
        <fullName evidence="9">Cytochrome P450</fullName>
    </submittedName>
</protein>
<feature type="binding site" description="axial binding residue" evidence="7">
    <location>
        <position position="559"/>
    </location>
    <ligand>
        <name>heme</name>
        <dbReference type="ChEBI" id="CHEBI:30413"/>
    </ligand>
    <ligandPart>
        <name>Fe</name>
        <dbReference type="ChEBI" id="CHEBI:18248"/>
    </ligandPart>
</feature>
<gene>
    <name evidence="9" type="ORF">PAN0_015c5181</name>
</gene>
<dbReference type="Proteomes" id="UP000053758">
    <property type="component" value="Unassembled WGS sequence"/>
</dbReference>
<dbReference type="GO" id="GO:0016705">
    <property type="term" value="F:oxidoreductase activity, acting on paired donors, with incorporation or reduction of molecular oxygen"/>
    <property type="evidence" value="ECO:0007669"/>
    <property type="project" value="InterPro"/>
</dbReference>
<dbReference type="InterPro" id="IPR017972">
    <property type="entry name" value="Cyt_P450_CS"/>
</dbReference>
<keyword evidence="7 8" id="KW-0349">Heme</keyword>
<dbReference type="PROSITE" id="PS00086">
    <property type="entry name" value="CYTOCHROME_P450"/>
    <property type="match status" value="1"/>
</dbReference>
<dbReference type="CDD" id="cd11061">
    <property type="entry name" value="CYP67-like"/>
    <property type="match status" value="1"/>
</dbReference>
<dbReference type="FunFam" id="1.10.630.10:FF:000129">
    <property type="entry name" value="Benzoate 4-monooxygenase cytochrome P450"/>
    <property type="match status" value="1"/>
</dbReference>
<evidence type="ECO:0000256" key="4">
    <source>
        <dbReference type="ARBA" id="ARBA00023002"/>
    </source>
</evidence>
<proteinExistence type="inferred from homology"/>
<dbReference type="InterPro" id="IPR050121">
    <property type="entry name" value="Cytochrome_P450_monoxygenase"/>
</dbReference>
<evidence type="ECO:0000256" key="6">
    <source>
        <dbReference type="ARBA" id="ARBA00023033"/>
    </source>
</evidence>
<comment type="similarity">
    <text evidence="2 8">Belongs to the cytochrome P450 family.</text>
</comment>
<sequence length="620" mass="68937">MRTALWHAVGFSPHASTAHGSGDTCNALLHGVKSNGSSVEAPPPVPPSSPRYWCAMMDTHTVQTAMAAFEQHRIVFLALASIISHHLVFRHLELWPIQLFLLSSVLVTADTSLRHSTTPLLPAVKASLVDLAVFTLFTTLSIGVYRLFFHRLSRFPGPTSWSLSKITFIPTDVAGMRPRVIDDAHKRYGDVVRTGPRELSINATTAVTAIMGAKSSFWRGPWYVSTAGSRSPHIPRNLHSAVIESNHSARRKIWDAAFSAKALKGYETILVDNMDLMVNQLEARAQRGERVNIDDYCSFYSFDVMSQAGFGGDFGLLQKGQLSPMIQALEDFMQFVQLVGNVPYLIDILGAMPNPIAEFDKYMAGIVKERKARNEAVPDIMSHLLHEVETKGSTDRMDKEATADARLIVVAGSDTSSTTMGIATFFLMENPAILARLRQELLDVFGDDPSLLTDFNRLDDKTCPLLNAVINEALRIYPPVQAGLQRESKQANVVDVNGTPTVIPANTIVTLPIWSIQRDERNFAPDPLKFRPDRWLHPEKEQRFNKAAFMPFSYGKTSCVGKVLAYMELRLVIANLVRRFDFVPTEAYDAEKFEAGLVDAFVTRRIHKLPVTINVRTSVA</sequence>
<dbReference type="SUPFAM" id="SSF48264">
    <property type="entry name" value="Cytochrome P450"/>
    <property type="match status" value="1"/>
</dbReference>
<dbReference type="PANTHER" id="PTHR24305:SF187">
    <property type="entry name" value="P450, PUTATIVE (EUROFUNG)-RELATED"/>
    <property type="match status" value="1"/>
</dbReference>
<name>A0A081CJW0_PSEA2</name>
<dbReference type="PRINTS" id="PR00463">
    <property type="entry name" value="EP450I"/>
</dbReference>
<keyword evidence="10" id="KW-1185">Reference proteome</keyword>
<dbReference type="GO" id="GO:0004497">
    <property type="term" value="F:monooxygenase activity"/>
    <property type="evidence" value="ECO:0007669"/>
    <property type="project" value="UniProtKB-KW"/>
</dbReference>
<dbReference type="GO" id="GO:0005506">
    <property type="term" value="F:iron ion binding"/>
    <property type="evidence" value="ECO:0007669"/>
    <property type="project" value="InterPro"/>
</dbReference>
<evidence type="ECO:0000313" key="10">
    <source>
        <dbReference type="Proteomes" id="UP000053758"/>
    </source>
</evidence>
<evidence type="ECO:0000256" key="7">
    <source>
        <dbReference type="PIRSR" id="PIRSR602401-1"/>
    </source>
</evidence>
<comment type="cofactor">
    <cofactor evidence="1 7">
        <name>heme</name>
        <dbReference type="ChEBI" id="CHEBI:30413"/>
    </cofactor>
</comment>
<evidence type="ECO:0000256" key="2">
    <source>
        <dbReference type="ARBA" id="ARBA00010617"/>
    </source>
</evidence>
<keyword evidence="4 8" id="KW-0560">Oxidoreductase</keyword>
<dbReference type="InterPro" id="IPR001128">
    <property type="entry name" value="Cyt_P450"/>
</dbReference>
<evidence type="ECO:0000256" key="8">
    <source>
        <dbReference type="RuleBase" id="RU000461"/>
    </source>
</evidence>
<dbReference type="AlphaFoldDB" id="A0A081CJW0"/>
<dbReference type="HOGENOM" id="CLU_001570_14_10_1"/>
<dbReference type="InterPro" id="IPR036396">
    <property type="entry name" value="Cyt_P450_sf"/>
</dbReference>
<evidence type="ECO:0000256" key="1">
    <source>
        <dbReference type="ARBA" id="ARBA00001971"/>
    </source>
</evidence>
<dbReference type="GO" id="GO:0020037">
    <property type="term" value="F:heme binding"/>
    <property type="evidence" value="ECO:0007669"/>
    <property type="project" value="InterPro"/>
</dbReference>
<dbReference type="EMBL" id="DF830082">
    <property type="protein sequence ID" value="GAK66956.1"/>
    <property type="molecule type" value="Genomic_DNA"/>
</dbReference>
<evidence type="ECO:0000256" key="5">
    <source>
        <dbReference type="ARBA" id="ARBA00023004"/>
    </source>
</evidence>
<keyword evidence="3 7" id="KW-0479">Metal-binding</keyword>
<evidence type="ECO:0000256" key="3">
    <source>
        <dbReference type="ARBA" id="ARBA00022723"/>
    </source>
</evidence>
<dbReference type="InterPro" id="IPR002401">
    <property type="entry name" value="Cyt_P450_E_grp-I"/>
</dbReference>
<dbReference type="PANTHER" id="PTHR24305">
    <property type="entry name" value="CYTOCHROME P450"/>
    <property type="match status" value="1"/>
</dbReference>
<accession>A0A081CJW0</accession>
<evidence type="ECO:0000313" key="9">
    <source>
        <dbReference type="EMBL" id="GAK66956.1"/>
    </source>
</evidence>